<dbReference type="Proteomes" id="UP000198372">
    <property type="component" value="Unassembled WGS sequence"/>
</dbReference>
<dbReference type="OrthoDB" id="2533496at2759"/>
<name>A0A238FQE3_9BASI</name>
<feature type="region of interest" description="Disordered" evidence="1">
    <location>
        <begin position="1"/>
        <end position="35"/>
    </location>
</feature>
<feature type="compositionally biased region" description="Low complexity" evidence="1">
    <location>
        <begin position="1"/>
        <end position="23"/>
    </location>
</feature>
<keyword evidence="3" id="KW-1185">Reference proteome</keyword>
<gene>
    <name evidence="2" type="ORF">BQ2448_8060</name>
</gene>
<dbReference type="EMBL" id="FMSP01000021">
    <property type="protein sequence ID" value="SCV74421.1"/>
    <property type="molecule type" value="Genomic_DNA"/>
</dbReference>
<sequence>MIPSTSHTSITRSDSSSSSSSSSVGPDLTAVSSTDSTLSIEIGEGYQFCLHGKERCAECQVDFREDNSFTAGLDPIDREAIEIDYHLNKEGIPACKKHKAVECKNCYGFKKQINKLNKDAAKTASKKKGNESNFF</sequence>
<dbReference type="AlphaFoldDB" id="A0A238FQE3"/>
<proteinExistence type="predicted"/>
<reference evidence="3" key="1">
    <citation type="submission" date="2016-09" db="EMBL/GenBank/DDBJ databases">
        <authorList>
            <person name="Jeantristanb JTB J.-T."/>
            <person name="Ricardo R."/>
        </authorList>
    </citation>
    <scope>NUCLEOTIDE SEQUENCE [LARGE SCALE GENOMIC DNA]</scope>
</reference>
<protein>
    <submittedName>
        <fullName evidence="2">BQ2448_8060 protein</fullName>
    </submittedName>
</protein>
<evidence type="ECO:0000256" key="1">
    <source>
        <dbReference type="SAM" id="MobiDB-lite"/>
    </source>
</evidence>
<organism evidence="2 3">
    <name type="scientific">Microbotryum intermedium</name>
    <dbReference type="NCBI Taxonomy" id="269621"/>
    <lineage>
        <taxon>Eukaryota</taxon>
        <taxon>Fungi</taxon>
        <taxon>Dikarya</taxon>
        <taxon>Basidiomycota</taxon>
        <taxon>Pucciniomycotina</taxon>
        <taxon>Microbotryomycetes</taxon>
        <taxon>Microbotryales</taxon>
        <taxon>Microbotryaceae</taxon>
        <taxon>Microbotryum</taxon>
    </lineage>
</organism>
<evidence type="ECO:0000313" key="2">
    <source>
        <dbReference type="EMBL" id="SCV74421.1"/>
    </source>
</evidence>
<evidence type="ECO:0000313" key="3">
    <source>
        <dbReference type="Proteomes" id="UP000198372"/>
    </source>
</evidence>
<accession>A0A238FQE3</accession>